<dbReference type="Gene3D" id="3.30.1120.10">
    <property type="match status" value="1"/>
</dbReference>
<organism evidence="7 8">
    <name type="scientific">Pricia antarctica</name>
    <dbReference type="NCBI Taxonomy" id="641691"/>
    <lineage>
        <taxon>Bacteria</taxon>
        <taxon>Pseudomonadati</taxon>
        <taxon>Bacteroidota</taxon>
        <taxon>Flavobacteriia</taxon>
        <taxon>Flavobacteriales</taxon>
        <taxon>Flavobacteriaceae</taxon>
        <taxon>Pricia</taxon>
    </lineage>
</organism>
<keyword evidence="2" id="KW-0479">Metal-binding</keyword>
<dbReference type="PROSITE" id="PS00149">
    <property type="entry name" value="SULFATASE_2"/>
    <property type="match status" value="1"/>
</dbReference>
<accession>A0A1G7GBV2</accession>
<dbReference type="CDD" id="cd16143">
    <property type="entry name" value="ARS_like"/>
    <property type="match status" value="1"/>
</dbReference>
<keyword evidence="3" id="KW-0378">Hydrolase</keyword>
<dbReference type="EMBL" id="FNAO01000008">
    <property type="protein sequence ID" value="SDE85600.1"/>
    <property type="molecule type" value="Genomic_DNA"/>
</dbReference>
<evidence type="ECO:0000256" key="4">
    <source>
        <dbReference type="ARBA" id="ARBA00022837"/>
    </source>
</evidence>
<keyword evidence="8" id="KW-1185">Reference proteome</keyword>
<evidence type="ECO:0000256" key="1">
    <source>
        <dbReference type="ARBA" id="ARBA00008779"/>
    </source>
</evidence>
<dbReference type="AlphaFoldDB" id="A0A1G7GBV2"/>
<dbReference type="Pfam" id="PF00884">
    <property type="entry name" value="Sulfatase"/>
    <property type="match status" value="1"/>
</dbReference>
<dbReference type="InterPro" id="IPR024607">
    <property type="entry name" value="Sulfatase_CS"/>
</dbReference>
<feature type="domain" description="Sulfatase N-terminal" evidence="6">
    <location>
        <begin position="35"/>
        <end position="390"/>
    </location>
</feature>
<dbReference type="InterPro" id="IPR050738">
    <property type="entry name" value="Sulfatase"/>
</dbReference>
<dbReference type="SUPFAM" id="SSF53649">
    <property type="entry name" value="Alkaline phosphatase-like"/>
    <property type="match status" value="1"/>
</dbReference>
<feature type="chain" id="PRO_5011786871" evidence="5">
    <location>
        <begin position="23"/>
        <end position="530"/>
    </location>
</feature>
<gene>
    <name evidence="7" type="ORF">SAMN05421636_10864</name>
</gene>
<dbReference type="InterPro" id="IPR000917">
    <property type="entry name" value="Sulfatase_N"/>
</dbReference>
<dbReference type="GO" id="GO:0046872">
    <property type="term" value="F:metal ion binding"/>
    <property type="evidence" value="ECO:0007669"/>
    <property type="project" value="UniProtKB-KW"/>
</dbReference>
<keyword evidence="5" id="KW-0732">Signal</keyword>
<dbReference type="Gene3D" id="3.40.720.10">
    <property type="entry name" value="Alkaline Phosphatase, subunit A"/>
    <property type="match status" value="1"/>
</dbReference>
<evidence type="ECO:0000313" key="8">
    <source>
        <dbReference type="Proteomes" id="UP000199109"/>
    </source>
</evidence>
<evidence type="ECO:0000256" key="2">
    <source>
        <dbReference type="ARBA" id="ARBA00022723"/>
    </source>
</evidence>
<dbReference type="PANTHER" id="PTHR42693:SF53">
    <property type="entry name" value="ENDO-4-O-SULFATASE"/>
    <property type="match status" value="1"/>
</dbReference>
<dbReference type="InterPro" id="IPR017850">
    <property type="entry name" value="Alkaline_phosphatase_core_sf"/>
</dbReference>
<dbReference type="OrthoDB" id="9765065at2"/>
<keyword evidence="4" id="KW-0106">Calcium</keyword>
<dbReference type="RefSeq" id="WP_091871301.1">
    <property type="nucleotide sequence ID" value="NZ_FNAO01000008.1"/>
</dbReference>
<feature type="signal peptide" evidence="5">
    <location>
        <begin position="1"/>
        <end position="22"/>
    </location>
</feature>
<protein>
    <submittedName>
        <fullName evidence="7">Arylsulfatase A</fullName>
    </submittedName>
</protein>
<proteinExistence type="inferred from homology"/>
<sequence>MLKSRISPLLFLLLLGISISCKDEKTKVETKERLPNIIYILADDLGYGDIRAFNPDGKIATPHIDSLAMQGMKFTDAHSPSSVCSPTRYGILTGRYAWRSQLKSGVLTGKSPALIPETRSTVASLLKSKGYRTAFIGKWHLGWDWAVKDSTEFGGEGWNAQDFDNLDFSAPVKHTPNDLGFDYAYGHSGSLDMAPYVYVENGKVTAEVDNITENTGKYTWWRKGPTASDFVHEDVTPNFFRKSIDYIADAVQQEAPFFLYLALPSPHTPILPTKAWQGKSGINPYADFIMMIDDYVGQVIKAVEVQDITENTMIIFTSDNGCSPQADFEVLAEKGHYPSSIYRGHKADIYEGGHRIPFIVKWPGQIQAGSSSEKTICQTDLMATCAEIVGAELSDDEAEDSFSIVPLFSDPNAANYKRKATVHHSINGSFALRKDNFKLVFCPGSGGWSEPKPDSEGINDLPKFQLFDLAEDPGENENLHLKHPEKVEELKMVMASYIYDGRSTPGAAQENADLNLKGEKWRQVETILSK</sequence>
<dbReference type="PROSITE" id="PS51257">
    <property type="entry name" value="PROKAR_LIPOPROTEIN"/>
    <property type="match status" value="1"/>
</dbReference>
<name>A0A1G7GBV2_9FLAO</name>
<evidence type="ECO:0000259" key="6">
    <source>
        <dbReference type="Pfam" id="PF00884"/>
    </source>
</evidence>
<dbReference type="GO" id="GO:0004065">
    <property type="term" value="F:arylsulfatase activity"/>
    <property type="evidence" value="ECO:0007669"/>
    <property type="project" value="TreeGrafter"/>
</dbReference>
<evidence type="ECO:0000256" key="5">
    <source>
        <dbReference type="SAM" id="SignalP"/>
    </source>
</evidence>
<dbReference type="Proteomes" id="UP000199109">
    <property type="component" value="Unassembled WGS sequence"/>
</dbReference>
<dbReference type="PROSITE" id="PS00523">
    <property type="entry name" value="SULFATASE_1"/>
    <property type="match status" value="1"/>
</dbReference>
<evidence type="ECO:0000313" key="7">
    <source>
        <dbReference type="EMBL" id="SDE85600.1"/>
    </source>
</evidence>
<reference evidence="7 8" key="1">
    <citation type="submission" date="2016-10" db="EMBL/GenBank/DDBJ databases">
        <authorList>
            <person name="de Groot N.N."/>
        </authorList>
    </citation>
    <scope>NUCLEOTIDE SEQUENCE [LARGE SCALE GENOMIC DNA]</scope>
    <source>
        <strain evidence="7 8">DSM 23421</strain>
    </source>
</reference>
<comment type="similarity">
    <text evidence="1">Belongs to the sulfatase family.</text>
</comment>
<dbReference type="PANTHER" id="PTHR42693">
    <property type="entry name" value="ARYLSULFATASE FAMILY MEMBER"/>
    <property type="match status" value="1"/>
</dbReference>
<evidence type="ECO:0000256" key="3">
    <source>
        <dbReference type="ARBA" id="ARBA00022801"/>
    </source>
</evidence>
<dbReference type="STRING" id="641691.SAMN05421636_10864"/>